<dbReference type="PANTHER" id="PTHR15710">
    <property type="entry name" value="E3 UBIQUITIN-PROTEIN LIGASE PRAJA"/>
    <property type="match status" value="1"/>
</dbReference>
<dbReference type="SUPFAM" id="SSF57850">
    <property type="entry name" value="RING/U-box"/>
    <property type="match status" value="1"/>
</dbReference>
<evidence type="ECO:0000256" key="4">
    <source>
        <dbReference type="PROSITE-ProRule" id="PRU00175"/>
    </source>
</evidence>
<dbReference type="EMBL" id="JAGHQL010000018">
    <property type="protein sequence ID" value="KAH0544490.1"/>
    <property type="molecule type" value="Genomic_DNA"/>
</dbReference>
<keyword evidence="2 4" id="KW-0863">Zinc-finger</keyword>
<evidence type="ECO:0000313" key="8">
    <source>
        <dbReference type="Proteomes" id="UP000698800"/>
    </source>
</evidence>
<dbReference type="Pfam" id="PF13639">
    <property type="entry name" value="zf-RING_2"/>
    <property type="match status" value="1"/>
</dbReference>
<feature type="compositionally biased region" description="Polar residues" evidence="5">
    <location>
        <begin position="164"/>
        <end position="177"/>
    </location>
</feature>
<dbReference type="Proteomes" id="UP000698800">
    <property type="component" value="Unassembled WGS sequence"/>
</dbReference>
<dbReference type="GO" id="GO:0008270">
    <property type="term" value="F:zinc ion binding"/>
    <property type="evidence" value="ECO:0007669"/>
    <property type="project" value="UniProtKB-KW"/>
</dbReference>
<comment type="caution">
    <text evidence="7">The sequence shown here is derived from an EMBL/GenBank/DDBJ whole genome shotgun (WGS) entry which is preliminary data.</text>
</comment>
<evidence type="ECO:0000256" key="2">
    <source>
        <dbReference type="ARBA" id="ARBA00022771"/>
    </source>
</evidence>
<keyword evidence="3" id="KW-0862">Zinc</keyword>
<feature type="region of interest" description="Disordered" evidence="5">
    <location>
        <begin position="648"/>
        <end position="707"/>
    </location>
</feature>
<dbReference type="Gene3D" id="3.30.40.10">
    <property type="entry name" value="Zinc/RING finger domain, C3HC4 (zinc finger)"/>
    <property type="match status" value="1"/>
</dbReference>
<feature type="region of interest" description="Disordered" evidence="5">
    <location>
        <begin position="1"/>
        <end position="34"/>
    </location>
</feature>
<dbReference type="InterPro" id="IPR001841">
    <property type="entry name" value="Znf_RING"/>
</dbReference>
<evidence type="ECO:0000256" key="3">
    <source>
        <dbReference type="ARBA" id="ARBA00022833"/>
    </source>
</evidence>
<dbReference type="AlphaFoldDB" id="A0A9P8IBE4"/>
<keyword evidence="1" id="KW-0479">Metal-binding</keyword>
<dbReference type="OrthoDB" id="5396564at2759"/>
<feature type="region of interest" description="Disordered" evidence="5">
    <location>
        <begin position="246"/>
        <end position="277"/>
    </location>
</feature>
<accession>A0A9P8IBE4</accession>
<name>A0A9P8IBE4_9PEZI</name>
<evidence type="ECO:0000313" key="7">
    <source>
        <dbReference type="EMBL" id="KAH0544490.1"/>
    </source>
</evidence>
<reference evidence="7" key="1">
    <citation type="submission" date="2021-03" db="EMBL/GenBank/DDBJ databases">
        <title>Comparative genomics and phylogenomic investigation of the class Geoglossomycetes provide insights into ecological specialization and systematics.</title>
        <authorList>
            <person name="Melie T."/>
            <person name="Pirro S."/>
            <person name="Miller A.N."/>
            <person name="Quandt A."/>
        </authorList>
    </citation>
    <scope>NUCLEOTIDE SEQUENCE</scope>
    <source>
        <strain evidence="7">GBOQ0MN5Z8</strain>
    </source>
</reference>
<feature type="region of interest" description="Disordered" evidence="5">
    <location>
        <begin position="164"/>
        <end position="187"/>
    </location>
</feature>
<evidence type="ECO:0000259" key="6">
    <source>
        <dbReference type="PROSITE" id="PS50089"/>
    </source>
</evidence>
<sequence length="750" mass="83697">MHISSTASQPKLCNQQPTTSLQRPPPSPPLGKMESMDYEMESPVAVQRGIHPVYALMERREQDRRLQEHQNYMAAQRHSLERINVDPLSAQHFYRSTDNTGGVPMPYEAGMNQGIHQNNAPMNPPNLPFFQPPSGARISDLEAMIAAHTRSVQQATNFTRQHSFRSSAAAGSTTYQNPPFYGRASIPMPAESNQMEYPQTSPPNWGFSPAASSTQYQTAALQMQSFRTQNYPSMPEFEYSASPAFHEQAAPSPGSGVASDTIPDPGPSTARFGGYQHTHPSTSYASMFASLETQNDINANIAQFRDTVIPGSGNSISGQYPRSDAEISAAIDIYFRTGEFQRVMGERLSNDEMADPGRPLQDFEAFFERLPRSTLQRQQNRPLWMEHRYGARERSPSGPSREINQANQARTRNADPLYVAHMPDAREQTQRNSYPLRRPAARAFERATVKAISGLQDVPIDSLSEEDRTCSICMDPFGEVEPTSGTCETPLKLPCGHIFGSACIRTWLKEHCTCPACRRKLESEIVHSHAPPHQARDRIRVANRLGAERTMPPQPSDSQRLLNASDRTARVRAPRRERDNAHNTTTNRYEGTTSRTYNTGPSDANYISENDITPTVHPRIGFTRSRSNAFSTRPFPSAARSLYSTLNDDSEVDHPHASNEGSARQQHRRRDVPPPFRTSPLTTRTSSAVEMPRRPVNPSNPVDHTQVNSRIVFGTTDARQHNNSNFPGNRFMTNMVVNPSAYPTSDSPTC</sequence>
<protein>
    <recommendedName>
        <fullName evidence="6">RING-type domain-containing protein</fullName>
    </recommendedName>
</protein>
<feature type="domain" description="RING-type" evidence="6">
    <location>
        <begin position="470"/>
        <end position="518"/>
    </location>
</feature>
<organism evidence="7 8">
    <name type="scientific">Glutinoglossum americanum</name>
    <dbReference type="NCBI Taxonomy" id="1670608"/>
    <lineage>
        <taxon>Eukaryota</taxon>
        <taxon>Fungi</taxon>
        <taxon>Dikarya</taxon>
        <taxon>Ascomycota</taxon>
        <taxon>Pezizomycotina</taxon>
        <taxon>Geoglossomycetes</taxon>
        <taxon>Geoglossales</taxon>
        <taxon>Geoglossaceae</taxon>
        <taxon>Glutinoglossum</taxon>
    </lineage>
</organism>
<feature type="compositionally biased region" description="Polar residues" evidence="5">
    <location>
        <begin position="556"/>
        <end position="566"/>
    </location>
</feature>
<dbReference type="PROSITE" id="PS50089">
    <property type="entry name" value="ZF_RING_2"/>
    <property type="match status" value="1"/>
</dbReference>
<feature type="compositionally biased region" description="Polar residues" evidence="5">
    <location>
        <begin position="1"/>
        <end position="22"/>
    </location>
</feature>
<keyword evidence="8" id="KW-1185">Reference proteome</keyword>
<evidence type="ECO:0000256" key="5">
    <source>
        <dbReference type="SAM" id="MobiDB-lite"/>
    </source>
</evidence>
<feature type="region of interest" description="Disordered" evidence="5">
    <location>
        <begin position="390"/>
        <end position="415"/>
    </location>
</feature>
<feature type="compositionally biased region" description="Polar residues" evidence="5">
    <location>
        <begin position="679"/>
        <end position="688"/>
    </location>
</feature>
<gene>
    <name evidence="7" type="ORF">FGG08_001388</name>
</gene>
<feature type="compositionally biased region" description="Polar residues" evidence="5">
    <location>
        <begin position="582"/>
        <end position="613"/>
    </location>
</feature>
<feature type="region of interest" description="Disordered" evidence="5">
    <location>
        <begin position="192"/>
        <end position="211"/>
    </location>
</feature>
<feature type="compositionally biased region" description="Polar residues" evidence="5">
    <location>
        <begin position="697"/>
        <end position="707"/>
    </location>
</feature>
<proteinExistence type="predicted"/>
<feature type="compositionally biased region" description="Polar residues" evidence="5">
    <location>
        <begin position="192"/>
        <end position="203"/>
    </location>
</feature>
<feature type="region of interest" description="Disordered" evidence="5">
    <location>
        <begin position="547"/>
        <end position="620"/>
    </location>
</feature>
<evidence type="ECO:0000256" key="1">
    <source>
        <dbReference type="ARBA" id="ARBA00022723"/>
    </source>
</evidence>
<feature type="compositionally biased region" description="Polar residues" evidence="5">
    <location>
        <begin position="402"/>
        <end position="411"/>
    </location>
</feature>
<dbReference type="InterPro" id="IPR013083">
    <property type="entry name" value="Znf_RING/FYVE/PHD"/>
</dbReference>